<reference evidence="1" key="1">
    <citation type="submission" date="2023-11" db="EMBL/GenBank/DDBJ databases">
        <authorList>
            <person name="Poullet M."/>
        </authorList>
    </citation>
    <scope>NUCLEOTIDE SEQUENCE</scope>
    <source>
        <strain evidence="1">E1834</strain>
    </source>
</reference>
<name>A0ACB0Z1W1_MELEN</name>
<dbReference type="Proteomes" id="UP001497535">
    <property type="component" value="Unassembled WGS sequence"/>
</dbReference>
<evidence type="ECO:0000313" key="1">
    <source>
        <dbReference type="EMBL" id="CAK5072920.1"/>
    </source>
</evidence>
<organism evidence="1 2">
    <name type="scientific">Meloidogyne enterolobii</name>
    <name type="common">Root-knot nematode worm</name>
    <name type="synonym">Meloidogyne mayaguensis</name>
    <dbReference type="NCBI Taxonomy" id="390850"/>
    <lineage>
        <taxon>Eukaryota</taxon>
        <taxon>Metazoa</taxon>
        <taxon>Ecdysozoa</taxon>
        <taxon>Nematoda</taxon>
        <taxon>Chromadorea</taxon>
        <taxon>Rhabditida</taxon>
        <taxon>Tylenchina</taxon>
        <taxon>Tylenchomorpha</taxon>
        <taxon>Tylenchoidea</taxon>
        <taxon>Meloidogynidae</taxon>
        <taxon>Meloidogyninae</taxon>
        <taxon>Meloidogyne</taxon>
    </lineage>
</organism>
<accession>A0ACB0Z1W1</accession>
<comment type="caution">
    <text evidence="1">The sequence shown here is derived from an EMBL/GenBank/DDBJ whole genome shotgun (WGS) entry which is preliminary data.</text>
</comment>
<dbReference type="EMBL" id="CAVMJV010000023">
    <property type="protein sequence ID" value="CAK5072920.1"/>
    <property type="molecule type" value="Genomic_DNA"/>
</dbReference>
<gene>
    <name evidence="1" type="ORF">MENTE1834_LOCUS19558</name>
</gene>
<proteinExistence type="predicted"/>
<evidence type="ECO:0000313" key="2">
    <source>
        <dbReference type="Proteomes" id="UP001497535"/>
    </source>
</evidence>
<protein>
    <submittedName>
        <fullName evidence="1">Uncharacterized protein</fullName>
    </submittedName>
</protein>
<sequence>MIKKLGICVKTDEHEGLVYSIILNSEIGENVICGQKISPGKWVLFTPTDENIFIECQYKRLADSENFQITQARRPVSPIEQTIQNYLTNIHWVAIAVNSKTDEGNTNYRIIKGLPGLLRDFSNICYEK</sequence>
<keyword evidence="2" id="KW-1185">Reference proteome</keyword>